<protein>
    <submittedName>
        <fullName evidence="1">Uncharacterized protein</fullName>
    </submittedName>
</protein>
<name>A0A7C3I145_9SPIR</name>
<sequence length="74" mass="8458">MRKKASDIIVDLVSSLQGAPYPSTINNELYTIWYEHAQIAAQEALHFVERKRAKEAKDTSLDAMVEQVQPKQKK</sequence>
<comment type="caution">
    <text evidence="1">The sequence shown here is derived from an EMBL/GenBank/DDBJ whole genome shotgun (WGS) entry which is preliminary data.</text>
</comment>
<organism evidence="1">
    <name type="scientific">Gracilinema caldarium</name>
    <dbReference type="NCBI Taxonomy" id="215591"/>
    <lineage>
        <taxon>Bacteria</taxon>
        <taxon>Pseudomonadati</taxon>
        <taxon>Spirochaetota</taxon>
        <taxon>Spirochaetia</taxon>
        <taxon>Spirochaetales</taxon>
        <taxon>Breznakiellaceae</taxon>
        <taxon>Gracilinema</taxon>
    </lineage>
</organism>
<proteinExistence type="predicted"/>
<dbReference type="EMBL" id="DSVL01000211">
    <property type="protein sequence ID" value="HFH29220.1"/>
    <property type="molecule type" value="Genomic_DNA"/>
</dbReference>
<reference evidence="1" key="1">
    <citation type="journal article" date="2020" name="mSystems">
        <title>Genome- and Community-Level Interaction Insights into Carbon Utilization and Element Cycling Functions of Hydrothermarchaeota in Hydrothermal Sediment.</title>
        <authorList>
            <person name="Zhou Z."/>
            <person name="Liu Y."/>
            <person name="Xu W."/>
            <person name="Pan J."/>
            <person name="Luo Z.H."/>
            <person name="Li M."/>
        </authorList>
    </citation>
    <scope>NUCLEOTIDE SEQUENCE [LARGE SCALE GENOMIC DNA]</scope>
    <source>
        <strain evidence="1">SpSt-503</strain>
    </source>
</reference>
<gene>
    <name evidence="1" type="ORF">ENS59_06870</name>
</gene>
<dbReference type="AlphaFoldDB" id="A0A7C3I145"/>
<accession>A0A7C3I145</accession>
<evidence type="ECO:0000313" key="1">
    <source>
        <dbReference type="EMBL" id="HFH29220.1"/>
    </source>
</evidence>